<dbReference type="EMBL" id="FCOM02000004">
    <property type="protein sequence ID" value="SAL37901.1"/>
    <property type="molecule type" value="Genomic_DNA"/>
</dbReference>
<comment type="caution">
    <text evidence="2">The sequence shown here is derived from an EMBL/GenBank/DDBJ whole genome shotgun (WGS) entry which is preliminary data.</text>
</comment>
<dbReference type="Proteomes" id="UP000055019">
    <property type="component" value="Unassembled WGS sequence"/>
</dbReference>
<dbReference type="InterPro" id="IPR011051">
    <property type="entry name" value="RmlC_Cupin_sf"/>
</dbReference>
<proteinExistence type="predicted"/>
<organism evidence="2 3">
    <name type="scientific">Caballeronia arvi</name>
    <dbReference type="NCBI Taxonomy" id="1777135"/>
    <lineage>
        <taxon>Bacteria</taxon>
        <taxon>Pseudomonadati</taxon>
        <taxon>Pseudomonadota</taxon>
        <taxon>Betaproteobacteria</taxon>
        <taxon>Burkholderiales</taxon>
        <taxon>Burkholderiaceae</taxon>
        <taxon>Caballeronia</taxon>
    </lineage>
</organism>
<dbReference type="Gene3D" id="2.60.120.10">
    <property type="entry name" value="Jelly Rolls"/>
    <property type="match status" value="1"/>
</dbReference>
<dbReference type="RefSeq" id="WP_061146130.1">
    <property type="nucleotide sequence ID" value="NZ_FCOM02000004.1"/>
</dbReference>
<name>A0A158H1L3_9BURK</name>
<dbReference type="AlphaFoldDB" id="A0A158H1L3"/>
<dbReference type="InterPro" id="IPR014710">
    <property type="entry name" value="RmlC-like_jellyroll"/>
</dbReference>
<dbReference type="OrthoDB" id="9799053at2"/>
<dbReference type="Pfam" id="PF05899">
    <property type="entry name" value="Cupin_3"/>
    <property type="match status" value="1"/>
</dbReference>
<evidence type="ECO:0000313" key="3">
    <source>
        <dbReference type="Proteomes" id="UP000055019"/>
    </source>
</evidence>
<dbReference type="SUPFAM" id="SSF51182">
    <property type="entry name" value="RmlC-like cupins"/>
    <property type="match status" value="1"/>
</dbReference>
<evidence type="ECO:0000313" key="2">
    <source>
        <dbReference type="EMBL" id="SAL37901.1"/>
    </source>
</evidence>
<accession>A0A158H1L3</accession>
<reference evidence="2" key="1">
    <citation type="submission" date="2016-01" db="EMBL/GenBank/DDBJ databases">
        <authorList>
            <person name="Peeters C."/>
        </authorList>
    </citation>
    <scope>NUCLEOTIDE SEQUENCE [LARGE SCALE GENOMIC DNA]</scope>
    <source>
        <strain evidence="2">LMG 29317</strain>
    </source>
</reference>
<evidence type="ECO:0000259" key="1">
    <source>
        <dbReference type="Pfam" id="PF05899"/>
    </source>
</evidence>
<sequence length="97" mass="10767">MNAFSTTPTISSERAPADIEHMIAGWETWHCDSSTFQHRYVPGATFYVVKGRARLSFAHGVQLDIEGGDFVSIGEGAEALWDIFAPIETRYTYHDGA</sequence>
<keyword evidence="3" id="KW-1185">Reference proteome</keyword>
<protein>
    <recommendedName>
        <fullName evidence="1">(S)-ureidoglycine aminohydrolase cupin domain-containing protein</fullName>
    </recommendedName>
</protein>
<feature type="domain" description="(S)-ureidoglycine aminohydrolase cupin" evidence="1">
    <location>
        <begin position="26"/>
        <end position="91"/>
    </location>
</feature>
<dbReference type="InterPro" id="IPR008579">
    <property type="entry name" value="UGlyAH_Cupin_dom"/>
</dbReference>
<gene>
    <name evidence="2" type="ORF">AWB74_01502</name>
</gene>